<protein>
    <submittedName>
        <fullName evidence="7">Uncharacterized protein</fullName>
    </submittedName>
</protein>
<dbReference type="InterPro" id="IPR015300">
    <property type="entry name" value="DNA-bd_pseudobarrel_sf"/>
</dbReference>
<reference evidence="7" key="2">
    <citation type="submission" date="2020-10" db="EMBL/GenBank/DDBJ databases">
        <authorList>
            <person name="Scholz U."/>
            <person name="Mascher M."/>
            <person name="Fiebig A."/>
        </authorList>
    </citation>
    <scope>NUCLEOTIDE SEQUENCE [LARGE SCALE GENOMIC DNA]</scope>
    <source>
        <strain evidence="7">cv. Morex</strain>
    </source>
</reference>
<evidence type="ECO:0000256" key="3">
    <source>
        <dbReference type="ARBA" id="ARBA00023125"/>
    </source>
</evidence>
<reference evidence="8" key="1">
    <citation type="journal article" date="2012" name="Nature">
        <title>A physical, genetic and functional sequence assembly of the barley genome.</title>
        <authorList>
            <consortium name="The International Barley Genome Sequencing Consortium"/>
            <person name="Mayer K.F."/>
            <person name="Waugh R."/>
            <person name="Brown J.W."/>
            <person name="Schulman A."/>
            <person name="Langridge P."/>
            <person name="Platzer M."/>
            <person name="Fincher G.B."/>
            <person name="Muehlbauer G.J."/>
            <person name="Sato K."/>
            <person name="Close T.J."/>
            <person name="Wise R.P."/>
            <person name="Stein N."/>
        </authorList>
    </citation>
    <scope>NUCLEOTIDE SEQUENCE [LARGE SCALE GENOMIC DNA]</scope>
    <source>
        <strain evidence="8">cv. Morex</strain>
    </source>
</reference>
<evidence type="ECO:0000256" key="1">
    <source>
        <dbReference type="ARBA" id="ARBA00004123"/>
    </source>
</evidence>
<keyword evidence="3" id="KW-0238">DNA-binding</keyword>
<sequence length="281" mass="30363">MCPGAGTSRAVLPQAAPESKRTLALSDPGAAAEQRADACALVPSPPPVAGEPINAMPLAARAPMARAEPPGLRAQNGLLAYLGLRINLPVHFIDDKTVTVTDVDPQQNRFRLPINAVMRNLRPILSQLDREASNLVHVGAPKPRVQKQLLPKVPGEKTKKRKGREHGGLPVLVIERNAGIRELQLTRWESSGVCVIKGEGYMDFINSSGFRVDDVVEIWAFKEKTLRLFGTDIRPESPLYVLLTKKVQMLPPPPPPPPTALSVVASHGDGGEEETAQDHAP</sequence>
<evidence type="ECO:0000256" key="6">
    <source>
        <dbReference type="SAM" id="MobiDB-lite"/>
    </source>
</evidence>
<feature type="compositionally biased region" description="Pro residues" evidence="6">
    <location>
        <begin position="250"/>
        <end position="259"/>
    </location>
</feature>
<feature type="region of interest" description="Disordered" evidence="6">
    <location>
        <begin position="250"/>
        <end position="281"/>
    </location>
</feature>
<dbReference type="Gramene" id="HORVU.MOREX.r3.1HG0094100.1">
    <property type="protein sequence ID" value="HORVU.MOREX.r3.1HG0094100.1.CDS1"/>
    <property type="gene ID" value="HORVU.MOREX.r3.1HG0094100"/>
</dbReference>
<evidence type="ECO:0000256" key="4">
    <source>
        <dbReference type="ARBA" id="ARBA00023163"/>
    </source>
</evidence>
<dbReference type="Gene3D" id="2.40.330.10">
    <property type="entry name" value="DNA-binding pseudobarrel domain"/>
    <property type="match status" value="1"/>
</dbReference>
<comment type="subcellular location">
    <subcellularLocation>
        <location evidence="1">Nucleus</location>
    </subcellularLocation>
</comment>
<evidence type="ECO:0000313" key="7">
    <source>
        <dbReference type="EnsemblPlants" id="HORVU.MOREX.r3.1HG0094100.1.CDS1"/>
    </source>
</evidence>
<dbReference type="GO" id="GO:0003677">
    <property type="term" value="F:DNA binding"/>
    <property type="evidence" value="ECO:0007669"/>
    <property type="project" value="UniProtKB-KW"/>
</dbReference>
<accession>A0A8I6WFH2</accession>
<dbReference type="GO" id="GO:0005634">
    <property type="term" value="C:nucleus"/>
    <property type="evidence" value="ECO:0007669"/>
    <property type="project" value="UniProtKB-SubCell"/>
</dbReference>
<proteinExistence type="predicted"/>
<dbReference type="PANTHER" id="PTHR34397:SF28">
    <property type="entry name" value="TF-B3 DOMAIN-CONTAINING PROTEIN"/>
    <property type="match status" value="1"/>
</dbReference>
<dbReference type="Proteomes" id="UP000011116">
    <property type="component" value="Chromosome 1H"/>
</dbReference>
<organism evidence="7 8">
    <name type="scientific">Hordeum vulgare subsp. vulgare</name>
    <name type="common">Domesticated barley</name>
    <dbReference type="NCBI Taxonomy" id="112509"/>
    <lineage>
        <taxon>Eukaryota</taxon>
        <taxon>Viridiplantae</taxon>
        <taxon>Streptophyta</taxon>
        <taxon>Embryophyta</taxon>
        <taxon>Tracheophyta</taxon>
        <taxon>Spermatophyta</taxon>
        <taxon>Magnoliopsida</taxon>
        <taxon>Liliopsida</taxon>
        <taxon>Poales</taxon>
        <taxon>Poaceae</taxon>
        <taxon>BOP clade</taxon>
        <taxon>Pooideae</taxon>
        <taxon>Triticodae</taxon>
        <taxon>Triticeae</taxon>
        <taxon>Hordeinae</taxon>
        <taxon>Hordeum</taxon>
    </lineage>
</organism>
<dbReference type="EnsemblPlants" id="HORVU.MOREX.r3.1HG0094100.1">
    <property type="protein sequence ID" value="HORVU.MOREX.r3.1HG0094100.1.CDS1"/>
    <property type="gene ID" value="HORVU.MOREX.r3.1HG0094100"/>
</dbReference>
<dbReference type="PANTHER" id="PTHR34397">
    <property type="entry name" value="OS05G0237600 PROTEIN"/>
    <property type="match status" value="1"/>
</dbReference>
<evidence type="ECO:0000256" key="2">
    <source>
        <dbReference type="ARBA" id="ARBA00023015"/>
    </source>
</evidence>
<keyword evidence="2" id="KW-0805">Transcription regulation</keyword>
<reference evidence="7" key="3">
    <citation type="submission" date="2022-01" db="UniProtKB">
        <authorList>
            <consortium name="EnsemblPlants"/>
        </authorList>
    </citation>
    <scope>IDENTIFICATION</scope>
    <source>
        <strain evidence="7">subsp. vulgare</strain>
    </source>
</reference>
<keyword evidence="4" id="KW-0804">Transcription</keyword>
<keyword evidence="8" id="KW-1185">Reference proteome</keyword>
<dbReference type="AlphaFoldDB" id="A0A8I6WFH2"/>
<keyword evidence="5" id="KW-0539">Nucleus</keyword>
<name>A0A8I6WFH2_HORVV</name>
<evidence type="ECO:0000313" key="8">
    <source>
        <dbReference type="Proteomes" id="UP000011116"/>
    </source>
</evidence>
<evidence type="ECO:0000256" key="5">
    <source>
        <dbReference type="ARBA" id="ARBA00023242"/>
    </source>
</evidence>